<dbReference type="AlphaFoldDB" id="A0A7H1N1H2"/>
<evidence type="ECO:0000256" key="5">
    <source>
        <dbReference type="ARBA" id="ARBA00023136"/>
    </source>
</evidence>
<feature type="transmembrane region" description="Helical" evidence="6">
    <location>
        <begin position="101"/>
        <end position="122"/>
    </location>
</feature>
<feature type="transmembrane region" description="Helical" evidence="6">
    <location>
        <begin position="40"/>
        <end position="69"/>
    </location>
</feature>
<evidence type="ECO:0000256" key="3">
    <source>
        <dbReference type="ARBA" id="ARBA00022692"/>
    </source>
</evidence>
<keyword evidence="2" id="KW-1003">Cell membrane</keyword>
<comment type="subcellular location">
    <subcellularLocation>
        <location evidence="1">Cell membrane</location>
        <topology evidence="1">Multi-pass membrane protein</topology>
    </subcellularLocation>
</comment>
<organism evidence="7 8">
    <name type="scientific">Defluviicoccus vanus</name>
    <dbReference type="NCBI Taxonomy" id="111831"/>
    <lineage>
        <taxon>Bacteria</taxon>
        <taxon>Pseudomonadati</taxon>
        <taxon>Pseudomonadota</taxon>
        <taxon>Alphaproteobacteria</taxon>
        <taxon>Rhodospirillales</taxon>
        <taxon>Rhodospirillaceae</taxon>
        <taxon>Defluviicoccus</taxon>
    </lineage>
</organism>
<dbReference type="Proteomes" id="UP000516369">
    <property type="component" value="Chromosome"/>
</dbReference>
<feature type="transmembrane region" description="Helical" evidence="6">
    <location>
        <begin position="261"/>
        <end position="285"/>
    </location>
</feature>
<feature type="transmembrane region" description="Helical" evidence="6">
    <location>
        <begin position="194"/>
        <end position="214"/>
    </location>
</feature>
<evidence type="ECO:0000256" key="1">
    <source>
        <dbReference type="ARBA" id="ARBA00004651"/>
    </source>
</evidence>
<feature type="transmembrane region" description="Helical" evidence="6">
    <location>
        <begin position="152"/>
        <end position="182"/>
    </location>
</feature>
<reference evidence="7 8" key="1">
    <citation type="submission" date="2020-05" db="EMBL/GenBank/DDBJ databases">
        <title>Complete closed genome sequence of Defluviicoccus vanus.</title>
        <authorList>
            <person name="Bessarab I."/>
            <person name="Arumugam K."/>
            <person name="Maszenan A.M."/>
            <person name="Seviour R.J."/>
            <person name="Williams R.B."/>
        </authorList>
    </citation>
    <scope>NUCLEOTIDE SEQUENCE [LARGE SCALE GENOMIC DNA]</scope>
    <source>
        <strain evidence="7 8">Ben 114</strain>
    </source>
</reference>
<dbReference type="EMBL" id="CP053923">
    <property type="protein sequence ID" value="QNT69558.1"/>
    <property type="molecule type" value="Genomic_DNA"/>
</dbReference>
<sequence>MKESTQASRGKNANWPGRDPRRGWKDVLLRIKDEVGNDNLSIVSAGVAFFALFAIFPAITALVTLYGLVTTPDQAEQHLAPLHDLLPGSAFDILADQTRQVASVATGSLGFGLVLSLGLAIWSANAGTKSIITALNIAYEEKEKRGFIRLSLCSIAFTISGILFVIVALTVIAAVPAALAFLDFDPGLAQSLLLMLRWVLMAALMAVGLAFLYRYAPSRRPAKLQWLSPGAIAATLLWLAASIGFSLYVRHFGTYDKTFGSLGAVVILLMWFYISAYVVCLGAELNAELERQTHRDSTIGPEKPIGERDAFVADNKLA</sequence>
<dbReference type="PANTHER" id="PTHR30213">
    <property type="entry name" value="INNER MEMBRANE PROTEIN YHJD"/>
    <property type="match status" value="1"/>
</dbReference>
<keyword evidence="8" id="KW-1185">Reference proteome</keyword>
<keyword evidence="4 6" id="KW-1133">Transmembrane helix</keyword>
<evidence type="ECO:0000256" key="4">
    <source>
        <dbReference type="ARBA" id="ARBA00022989"/>
    </source>
</evidence>
<evidence type="ECO:0000256" key="6">
    <source>
        <dbReference type="SAM" id="Phobius"/>
    </source>
</evidence>
<keyword evidence="5 6" id="KW-0472">Membrane</keyword>
<dbReference type="PANTHER" id="PTHR30213:SF0">
    <property type="entry name" value="UPF0761 MEMBRANE PROTEIN YIHY"/>
    <property type="match status" value="1"/>
</dbReference>
<keyword evidence="3 6" id="KW-0812">Transmembrane</keyword>
<accession>A0A7H1N1H2</accession>
<evidence type="ECO:0000256" key="2">
    <source>
        <dbReference type="ARBA" id="ARBA00022475"/>
    </source>
</evidence>
<gene>
    <name evidence="7" type="ORF">HQ394_09720</name>
</gene>
<feature type="transmembrane region" description="Helical" evidence="6">
    <location>
        <begin position="226"/>
        <end position="249"/>
    </location>
</feature>
<evidence type="ECO:0000313" key="8">
    <source>
        <dbReference type="Proteomes" id="UP000516369"/>
    </source>
</evidence>
<dbReference type="InterPro" id="IPR017039">
    <property type="entry name" value="Virul_fac_BrkB"/>
</dbReference>
<evidence type="ECO:0000313" key="7">
    <source>
        <dbReference type="EMBL" id="QNT69558.1"/>
    </source>
</evidence>
<proteinExistence type="predicted"/>
<dbReference type="GO" id="GO:0005886">
    <property type="term" value="C:plasma membrane"/>
    <property type="evidence" value="ECO:0007669"/>
    <property type="project" value="UniProtKB-SubCell"/>
</dbReference>
<dbReference type="NCBIfam" id="TIGR00765">
    <property type="entry name" value="yihY_not_rbn"/>
    <property type="match status" value="1"/>
</dbReference>
<name>A0A7H1N1H2_9PROT</name>
<dbReference type="Pfam" id="PF03631">
    <property type="entry name" value="Virul_fac_BrkB"/>
    <property type="match status" value="1"/>
</dbReference>
<protein>
    <submittedName>
        <fullName evidence="7">YihY/virulence factor BrkB family protein</fullName>
    </submittedName>
</protein>
<dbReference type="KEGG" id="dvn:HQ394_09720"/>
<dbReference type="PIRSF" id="PIRSF035875">
    <property type="entry name" value="RNase_BN"/>
    <property type="match status" value="1"/>
</dbReference>